<accession>A0ACC1QRL3</accession>
<sequence length="559" mass="62995">MAPPMGKLMAQAVDEIAQSDPSRVFAEFLDPPHTTVDSLTLTFGALAAAVDRLGWWLEDVKKKHQLNELDACAYIGFPDLRYYVVLLACIKCRLKVLFTAPSNSTAAHNLLMQQAGCKVLLLTEEMPLEELKTISALPSLCIPSVATLLEDGVSTPFPYAKTFEEARNDPVVVRCYIPFASSQRLLGHSNTRALRLQYLHSSGTTGRPKLRLWTNLHLSNFSILAKLPEFDGSKLIPMYQRAAEAGTVRYMAVLGIFHVSMTSVLQASIFGDKYCVLTPYHIQSVTAAHMKDWIKRARPDIMISFPAKFSMALEDTEYFDLLATVPLIYYVGAALDAELGAKLSKQTHVCSAWGSTEIAFLPSYRLGPEDWQYVKLDCASLGIEWRSHGNDGESELVLVRNDKLQQPPQYVFSTFPELEEYPSGDLFKPHPTKQHQWRFSRRIDETIILSTAQNINPLLLERQITEHPLVRSATLLGNNRLRLCLVLELNNGCKASVVDEEIWPFIQQHLLDKSQYEQFGRDDVIMVDPKRPLPRGMKGNVVRSLLYDLYRDEIYGKAA</sequence>
<comment type="caution">
    <text evidence="1">The sequence shown here is derived from an EMBL/GenBank/DDBJ whole genome shotgun (WGS) entry which is preliminary data.</text>
</comment>
<evidence type="ECO:0000313" key="1">
    <source>
        <dbReference type="EMBL" id="KAJ3489739.1"/>
    </source>
</evidence>
<gene>
    <name evidence="1" type="ORF">NLG97_g5935</name>
</gene>
<organism evidence="1 2">
    <name type="scientific">Lecanicillium saksenae</name>
    <dbReference type="NCBI Taxonomy" id="468837"/>
    <lineage>
        <taxon>Eukaryota</taxon>
        <taxon>Fungi</taxon>
        <taxon>Dikarya</taxon>
        <taxon>Ascomycota</taxon>
        <taxon>Pezizomycotina</taxon>
        <taxon>Sordariomycetes</taxon>
        <taxon>Hypocreomycetidae</taxon>
        <taxon>Hypocreales</taxon>
        <taxon>Cordycipitaceae</taxon>
        <taxon>Lecanicillium</taxon>
    </lineage>
</organism>
<reference evidence="1" key="1">
    <citation type="submission" date="2022-07" db="EMBL/GenBank/DDBJ databases">
        <title>Genome Sequence of Lecanicillium saksenae.</title>
        <authorList>
            <person name="Buettner E."/>
        </authorList>
    </citation>
    <scope>NUCLEOTIDE SEQUENCE</scope>
    <source>
        <strain evidence="1">VT-O1</strain>
    </source>
</reference>
<name>A0ACC1QRL3_9HYPO</name>
<dbReference type="EMBL" id="JANAKD010000722">
    <property type="protein sequence ID" value="KAJ3489739.1"/>
    <property type="molecule type" value="Genomic_DNA"/>
</dbReference>
<dbReference type="Proteomes" id="UP001148737">
    <property type="component" value="Unassembled WGS sequence"/>
</dbReference>
<keyword evidence="2" id="KW-1185">Reference proteome</keyword>
<protein>
    <submittedName>
        <fullName evidence="1">Uncharacterized protein</fullName>
    </submittedName>
</protein>
<proteinExistence type="predicted"/>
<evidence type="ECO:0000313" key="2">
    <source>
        <dbReference type="Proteomes" id="UP001148737"/>
    </source>
</evidence>